<keyword evidence="4" id="KW-1185">Reference proteome</keyword>
<dbReference type="Pfam" id="PF03109">
    <property type="entry name" value="ABC1"/>
    <property type="match status" value="1"/>
</dbReference>
<dbReference type="Gene3D" id="1.10.510.10">
    <property type="entry name" value="Transferase(Phosphotransferase) domain 1"/>
    <property type="match status" value="1"/>
</dbReference>
<feature type="domain" description="Protein kinase" evidence="2">
    <location>
        <begin position="153"/>
        <end position="357"/>
    </location>
</feature>
<dbReference type="PANTHER" id="PTHR43173:SF19">
    <property type="entry name" value="AARF DOMAIN-CONTAINING PROTEIN KINASE 1"/>
    <property type="match status" value="1"/>
</dbReference>
<dbReference type="WBParaSite" id="TCLT_0000337501-mRNA-1">
    <property type="protein sequence ID" value="TCLT_0000337501-mRNA-1"/>
    <property type="gene ID" value="TCLT_0000337501"/>
</dbReference>
<dbReference type="PANTHER" id="PTHR43173">
    <property type="entry name" value="ABC1 FAMILY PROTEIN"/>
    <property type="match status" value="1"/>
</dbReference>
<evidence type="ECO:0000313" key="5">
    <source>
        <dbReference type="WBParaSite" id="TCLT_0000337501-mRNA-1"/>
    </source>
</evidence>
<dbReference type="GO" id="GO:0004672">
    <property type="term" value="F:protein kinase activity"/>
    <property type="evidence" value="ECO:0007669"/>
    <property type="project" value="InterPro"/>
</dbReference>
<dbReference type="EMBL" id="UYYF01001362">
    <property type="protein sequence ID" value="VDM99795.1"/>
    <property type="molecule type" value="Genomic_DNA"/>
</dbReference>
<dbReference type="AlphaFoldDB" id="A0A0N5CT17"/>
<organism evidence="5">
    <name type="scientific">Thelazia callipaeda</name>
    <name type="common">Oriental eyeworm</name>
    <name type="synonym">Parasitic nematode</name>
    <dbReference type="NCBI Taxonomy" id="103827"/>
    <lineage>
        <taxon>Eukaryota</taxon>
        <taxon>Metazoa</taxon>
        <taxon>Ecdysozoa</taxon>
        <taxon>Nematoda</taxon>
        <taxon>Chromadorea</taxon>
        <taxon>Rhabditida</taxon>
        <taxon>Spirurina</taxon>
        <taxon>Spiruromorpha</taxon>
        <taxon>Thelazioidea</taxon>
        <taxon>Thelaziidae</taxon>
        <taxon>Thelazia</taxon>
    </lineage>
</organism>
<name>A0A0N5CT17_THECL</name>
<reference evidence="3 4" key="2">
    <citation type="submission" date="2018-11" db="EMBL/GenBank/DDBJ databases">
        <authorList>
            <consortium name="Pathogen Informatics"/>
        </authorList>
    </citation>
    <scope>NUCLEOTIDE SEQUENCE [LARGE SCALE GENOMIC DNA]</scope>
</reference>
<dbReference type="PROSITE" id="PS50011">
    <property type="entry name" value="PROTEIN_KINASE_DOM"/>
    <property type="match status" value="1"/>
</dbReference>
<dbReference type="Proteomes" id="UP000276776">
    <property type="component" value="Unassembled WGS sequence"/>
</dbReference>
<dbReference type="GO" id="GO:0005743">
    <property type="term" value="C:mitochondrial inner membrane"/>
    <property type="evidence" value="ECO:0007669"/>
    <property type="project" value="TreeGrafter"/>
</dbReference>
<proteinExistence type="inferred from homology"/>
<dbReference type="InterPro" id="IPR011009">
    <property type="entry name" value="Kinase-like_dom_sf"/>
</dbReference>
<evidence type="ECO:0000256" key="1">
    <source>
        <dbReference type="ARBA" id="ARBA00009670"/>
    </source>
</evidence>
<dbReference type="InterPro" id="IPR045307">
    <property type="entry name" value="ADCK1_dom"/>
</dbReference>
<dbReference type="GO" id="GO:0005524">
    <property type="term" value="F:ATP binding"/>
    <property type="evidence" value="ECO:0007669"/>
    <property type="project" value="InterPro"/>
</dbReference>
<gene>
    <name evidence="3" type="ORF">TCLT_LOCUS3368</name>
</gene>
<comment type="similarity">
    <text evidence="1">Belongs to the protein kinase superfamily. ADCK protein kinase family.</text>
</comment>
<dbReference type="InterPro" id="IPR051130">
    <property type="entry name" value="Mito_struct-func_regulator"/>
</dbReference>
<sequence>MLEVFTRSQSCWKWNVGVGFALCGSAFSFLSNQEQFLQIGPFRIVRAGAAILCIVADYKWTMWTSSKTDTCYRQKISATHKRSAEKLLKLAKSNGGVYIKVGQHLAALQYLLPVEYTDTLSVLHSKAPECHMNEVRRVVEEDFSAKLEDLFTEFNEHPKGAASLAQVYRAVLRENNKEVAVKVQHIHVRPRSWTDITTIESLAKFASWLFPDFHFMWLVDEMKRNLPKELDFRVEAANAKKLRSMFSHLKYLKIPIIYENYTTERVLTMEYCDGAQINDINYFIENNINRYDVCRKLGSLFSEMIFRNGYVHCDPHPGNVLVNKAKNGNVSIVLLDHGLYLVRNYKKMKPTLRKCDK</sequence>
<dbReference type="STRING" id="103827.A0A0N5CT17"/>
<dbReference type="CDD" id="cd13969">
    <property type="entry name" value="ADCK1-like"/>
    <property type="match status" value="1"/>
</dbReference>
<dbReference type="GO" id="GO:0007005">
    <property type="term" value="P:mitochondrion organization"/>
    <property type="evidence" value="ECO:0007669"/>
    <property type="project" value="TreeGrafter"/>
</dbReference>
<dbReference type="SUPFAM" id="SSF56112">
    <property type="entry name" value="Protein kinase-like (PK-like)"/>
    <property type="match status" value="1"/>
</dbReference>
<dbReference type="InterPro" id="IPR000719">
    <property type="entry name" value="Prot_kinase_dom"/>
</dbReference>
<accession>A0A0N5CT17</accession>
<evidence type="ECO:0000259" key="2">
    <source>
        <dbReference type="PROSITE" id="PS50011"/>
    </source>
</evidence>
<reference evidence="5" key="1">
    <citation type="submission" date="2017-02" db="UniProtKB">
        <authorList>
            <consortium name="WormBaseParasite"/>
        </authorList>
    </citation>
    <scope>IDENTIFICATION</scope>
</reference>
<protein>
    <submittedName>
        <fullName evidence="5">Protein kinase domain-containing protein</fullName>
    </submittedName>
</protein>
<dbReference type="GO" id="GO:0055088">
    <property type="term" value="P:lipid homeostasis"/>
    <property type="evidence" value="ECO:0007669"/>
    <property type="project" value="TreeGrafter"/>
</dbReference>
<dbReference type="InterPro" id="IPR004147">
    <property type="entry name" value="ABC1_dom"/>
</dbReference>
<evidence type="ECO:0000313" key="4">
    <source>
        <dbReference type="Proteomes" id="UP000276776"/>
    </source>
</evidence>
<dbReference type="OrthoDB" id="427480at2759"/>
<evidence type="ECO:0000313" key="3">
    <source>
        <dbReference type="EMBL" id="VDM99795.1"/>
    </source>
</evidence>